<dbReference type="SUPFAM" id="SSF53955">
    <property type="entry name" value="Lysozyme-like"/>
    <property type="match status" value="2"/>
</dbReference>
<keyword evidence="8" id="KW-0119">Carbohydrate metabolism</keyword>
<feature type="compositionally biased region" description="Polar residues" evidence="10">
    <location>
        <begin position="595"/>
        <end position="606"/>
    </location>
</feature>
<feature type="region of interest" description="Disordered" evidence="10">
    <location>
        <begin position="437"/>
        <end position="468"/>
    </location>
</feature>
<dbReference type="CDD" id="cd00325">
    <property type="entry name" value="chitinase_GH19"/>
    <property type="match status" value="2"/>
</dbReference>
<dbReference type="CDD" id="cd06921">
    <property type="entry name" value="ChtBD1_GH19_hevein"/>
    <property type="match status" value="1"/>
</dbReference>
<evidence type="ECO:0000256" key="5">
    <source>
        <dbReference type="ARBA" id="ARBA00022669"/>
    </source>
</evidence>
<keyword evidence="9" id="KW-1015">Disulfide bond</keyword>
<keyword evidence="8" id="KW-0146">Chitin degradation</keyword>
<dbReference type="Pfam" id="PF00182">
    <property type="entry name" value="Glyco_hydro_19"/>
    <property type="match status" value="2"/>
</dbReference>
<evidence type="ECO:0000259" key="12">
    <source>
        <dbReference type="PROSITE" id="PS50941"/>
    </source>
</evidence>
<dbReference type="Proteomes" id="UP000826656">
    <property type="component" value="Unassembled WGS sequence"/>
</dbReference>
<evidence type="ECO:0000256" key="9">
    <source>
        <dbReference type="PROSITE-ProRule" id="PRU00261"/>
    </source>
</evidence>
<evidence type="ECO:0000256" key="1">
    <source>
        <dbReference type="ARBA" id="ARBA00003102"/>
    </source>
</evidence>
<feature type="signal peptide" evidence="11">
    <location>
        <begin position="1"/>
        <end position="23"/>
    </location>
</feature>
<dbReference type="PROSITE" id="PS00774">
    <property type="entry name" value="CHITINASE_19_2"/>
    <property type="match status" value="1"/>
</dbReference>
<dbReference type="Pfam" id="PF00187">
    <property type="entry name" value="Chitin_bind_1"/>
    <property type="match status" value="1"/>
</dbReference>
<evidence type="ECO:0000256" key="11">
    <source>
        <dbReference type="SAM" id="SignalP"/>
    </source>
</evidence>
<feature type="disulfide bond" evidence="9">
    <location>
        <begin position="59"/>
        <end position="63"/>
    </location>
</feature>
<accession>A0ABQ7UZL4</accession>
<evidence type="ECO:0000313" key="14">
    <source>
        <dbReference type="Proteomes" id="UP000826656"/>
    </source>
</evidence>
<reference evidence="13 14" key="1">
    <citation type="journal article" date="2021" name="bioRxiv">
        <title>Chromosome-scale and haplotype-resolved genome assembly of a tetraploid potato cultivar.</title>
        <authorList>
            <person name="Sun H."/>
            <person name="Jiao W.-B."/>
            <person name="Krause K."/>
            <person name="Campoy J.A."/>
            <person name="Goel M."/>
            <person name="Folz-Donahue K."/>
            <person name="Kukat C."/>
            <person name="Huettel B."/>
            <person name="Schneeberger K."/>
        </authorList>
    </citation>
    <scope>NUCLEOTIDE SEQUENCE [LARGE SCALE GENOMIC DNA]</scope>
    <source>
        <strain evidence="13">SolTubOtavaFocal</strain>
        <tissue evidence="13">Leaves</tissue>
    </source>
</reference>
<dbReference type="PANTHER" id="PTHR22595">
    <property type="entry name" value="CHITINASE-RELATED"/>
    <property type="match status" value="1"/>
</dbReference>
<evidence type="ECO:0000256" key="8">
    <source>
        <dbReference type="ARBA" id="ARBA00023024"/>
    </source>
</evidence>
<keyword evidence="8" id="KW-0624">Polysaccharide degradation</keyword>
<dbReference type="Gene3D" id="3.30.20.10">
    <property type="entry name" value="Endochitinase, domain 2"/>
    <property type="match status" value="2"/>
</dbReference>
<feature type="disulfide bond" evidence="9">
    <location>
        <begin position="40"/>
        <end position="54"/>
    </location>
</feature>
<evidence type="ECO:0000256" key="10">
    <source>
        <dbReference type="SAM" id="MobiDB-lite"/>
    </source>
</evidence>
<evidence type="ECO:0000313" key="13">
    <source>
        <dbReference type="EMBL" id="KAH0756546.1"/>
    </source>
</evidence>
<organism evidence="13 14">
    <name type="scientific">Solanum tuberosum</name>
    <name type="common">Potato</name>
    <dbReference type="NCBI Taxonomy" id="4113"/>
    <lineage>
        <taxon>Eukaryota</taxon>
        <taxon>Viridiplantae</taxon>
        <taxon>Streptophyta</taxon>
        <taxon>Embryophyta</taxon>
        <taxon>Tracheophyta</taxon>
        <taxon>Spermatophyta</taxon>
        <taxon>Magnoliopsida</taxon>
        <taxon>eudicotyledons</taxon>
        <taxon>Gunneridae</taxon>
        <taxon>Pentapetalae</taxon>
        <taxon>asterids</taxon>
        <taxon>lamiids</taxon>
        <taxon>Solanales</taxon>
        <taxon>Solanaceae</taxon>
        <taxon>Solanoideae</taxon>
        <taxon>Solaneae</taxon>
        <taxon>Solanum</taxon>
    </lineage>
</organism>
<feature type="chain" id="PRO_5046890344" description="Chitin-binding type-1 domain-containing protein" evidence="11">
    <location>
        <begin position="24"/>
        <end position="897"/>
    </location>
</feature>
<comment type="function">
    <text evidence="1">Defense against chitin-containing fungal pathogens.</text>
</comment>
<dbReference type="EMBL" id="JAIVGD010000018">
    <property type="protein sequence ID" value="KAH0756546.1"/>
    <property type="molecule type" value="Genomic_DNA"/>
</dbReference>
<protein>
    <recommendedName>
        <fullName evidence="12">Chitin-binding type-1 domain-containing protein</fullName>
    </recommendedName>
</protein>
<evidence type="ECO:0000256" key="4">
    <source>
        <dbReference type="ARBA" id="ARBA00022554"/>
    </source>
</evidence>
<feature type="region of interest" description="Disordered" evidence="10">
    <location>
        <begin position="586"/>
        <end position="631"/>
    </location>
</feature>
<feature type="disulfide bond" evidence="9">
    <location>
        <begin position="35"/>
        <end position="47"/>
    </location>
</feature>
<comment type="subcellular location">
    <subcellularLocation>
        <location evidence="2">Vacuole</location>
    </subcellularLocation>
</comment>
<dbReference type="PROSITE" id="PS50941">
    <property type="entry name" value="CHIT_BIND_I_2"/>
    <property type="match status" value="1"/>
</dbReference>
<dbReference type="InterPro" id="IPR036861">
    <property type="entry name" value="Endochitinase-like_sf"/>
</dbReference>
<keyword evidence="4" id="KW-0926">Vacuole</keyword>
<keyword evidence="5 9" id="KW-0147">Chitin-binding</keyword>
<evidence type="ECO:0000256" key="2">
    <source>
        <dbReference type="ARBA" id="ARBA00004116"/>
    </source>
</evidence>
<evidence type="ECO:0000256" key="6">
    <source>
        <dbReference type="ARBA" id="ARBA00022729"/>
    </source>
</evidence>
<gene>
    <name evidence="13" type="ORF">KY290_026816</name>
</gene>
<dbReference type="InterPro" id="IPR023346">
    <property type="entry name" value="Lysozyme-like_dom_sf"/>
</dbReference>
<keyword evidence="7" id="KW-0611">Plant defense</keyword>
<dbReference type="SUPFAM" id="SSF57016">
    <property type="entry name" value="Plant lectins/antimicrobial peptides"/>
    <property type="match status" value="1"/>
</dbReference>
<keyword evidence="14" id="KW-1185">Reference proteome</keyword>
<dbReference type="InterPro" id="IPR000726">
    <property type="entry name" value="Glyco_hydro_19_cat"/>
</dbReference>
<evidence type="ECO:0000256" key="7">
    <source>
        <dbReference type="ARBA" id="ARBA00022821"/>
    </source>
</evidence>
<dbReference type="PANTHER" id="PTHR22595:SF166">
    <property type="entry name" value="ENDOCHITINASE"/>
    <property type="match status" value="1"/>
</dbReference>
<name>A0ABQ7UZL4_SOLTU</name>
<evidence type="ECO:0000256" key="3">
    <source>
        <dbReference type="ARBA" id="ARBA00009373"/>
    </source>
</evidence>
<sequence length="897" mass="97623">MRPSKFTTFSLLFSLLLLTAASAQNCGSQGGGALCASGLCCSKFGWCGNTNDHCGSGNCQSQCPGGGPGPGPVTGGDLGSVISNSVFDQMLKLRNENSCQGKNNVYTYNAFITAARSFPGFGTTGDSNTRKREIAAFFAQTSQNTTGGFDGPFAWGYCFLREQGNPGDYYSAIGQWPSCPPGRKRGPFPITHAGPCTRAIGADLLNNPDLVATDPVISFKTSLLFWMTTQSPKPSCHDVIIGRWNPSTSDRAANRLPRFGVIANIINGGLECGHGNDNMVQDRIGFYRRYCEILGVSPAITRHGIRATNALADREIFSLSASFKLEEQWNTDIRDNRKLWWMQLGHRRCRTTLIETRSTNSLIFIQGILYIFIHLILQQLNLLDSTTTATALASLQNNKFKQEAGGLYCDYCHLRNHTKANCYRLIGYPPNYKFQKKRGVDDRSYRGQNSGNDRMQSFGNNRRPQANSVNCAENNHDIRNQLGAPDISSFQAAPNFTSEQYNHILKMIDKDSSSQNVAANMAGHDTVPWVVDTGATHHMVSSLDALFSPNLVPSVSSNVHLPNGQTTVVTHIGGFPHPADDTFPAPIAPPPSISVTPDFSSSTPTVSHDIPLSVPTRSPSSSSSSPQNSPRRIVVHKAEAHFVPRDSVAANSAGVVTLMIIVVLAIVKHRNENSCQGKNNFYSYNAFITAARSFPGFGTTGDINARKREIAAFFAQTSHETTGGWPSAPDGPFAWGYCFLREQGNPGDYCSPSSQWPCAPGRKYFGRGPIQISHNYNYGPCGSAIGADLLNNPDLVATDPVISFKTALWFWMTTQLPKPSCHDVIIGRWNPSAGDRAANRLPGFGVITNIINGGLECGRDNDNRVQDRIGFYRRYCGILGVSPGDNLDCGNQRPFGS</sequence>
<feature type="compositionally biased region" description="Low complexity" evidence="10">
    <location>
        <begin position="611"/>
        <end position="630"/>
    </location>
</feature>
<comment type="similarity">
    <text evidence="3">Belongs to the glycosyl hydrolase 19 family. Chitinase class I subfamily.</text>
</comment>
<comment type="caution">
    <text evidence="13">The sequence shown here is derived from an EMBL/GenBank/DDBJ whole genome shotgun (WGS) entry which is preliminary data.</text>
</comment>
<feature type="disulfide bond" evidence="9">
    <location>
        <begin position="26"/>
        <end position="41"/>
    </location>
</feature>
<proteinExistence type="inferred from homology"/>
<feature type="domain" description="Chitin-binding type-1" evidence="12">
    <location>
        <begin position="23"/>
        <end position="65"/>
    </location>
</feature>
<dbReference type="Gene3D" id="1.10.530.10">
    <property type="match status" value="2"/>
</dbReference>
<keyword evidence="6 11" id="KW-0732">Signal</keyword>
<dbReference type="SMART" id="SM00270">
    <property type="entry name" value="ChtBD1"/>
    <property type="match status" value="1"/>
</dbReference>
<feature type="compositionally biased region" description="Polar residues" evidence="10">
    <location>
        <begin position="446"/>
        <end position="468"/>
    </location>
</feature>
<dbReference type="InterPro" id="IPR001002">
    <property type="entry name" value="Chitin-bd_1"/>
</dbReference>
<dbReference type="PROSITE" id="PS00773">
    <property type="entry name" value="CHITINASE_19_1"/>
    <property type="match status" value="1"/>
</dbReference>
<dbReference type="Gene3D" id="3.30.60.10">
    <property type="entry name" value="Endochitinase-like"/>
    <property type="match status" value="1"/>
</dbReference>